<dbReference type="EMBL" id="JYDJ01000153">
    <property type="protein sequence ID" value="KRX42095.1"/>
    <property type="molecule type" value="Genomic_DNA"/>
</dbReference>
<feature type="non-terminal residue" evidence="1">
    <location>
        <position position="110"/>
    </location>
</feature>
<gene>
    <name evidence="1" type="ORF">T05_5129</name>
</gene>
<proteinExistence type="predicted"/>
<organism evidence="1 2">
    <name type="scientific">Trichinella murrelli</name>
    <dbReference type="NCBI Taxonomy" id="144512"/>
    <lineage>
        <taxon>Eukaryota</taxon>
        <taxon>Metazoa</taxon>
        <taxon>Ecdysozoa</taxon>
        <taxon>Nematoda</taxon>
        <taxon>Enoplea</taxon>
        <taxon>Dorylaimia</taxon>
        <taxon>Trichinellida</taxon>
        <taxon>Trichinellidae</taxon>
        <taxon>Trichinella</taxon>
    </lineage>
</organism>
<dbReference type="AlphaFoldDB" id="A0A0V0TSX2"/>
<keyword evidence="2" id="KW-1185">Reference proteome</keyword>
<dbReference type="Proteomes" id="UP000055048">
    <property type="component" value="Unassembled WGS sequence"/>
</dbReference>
<accession>A0A0V0TSX2</accession>
<evidence type="ECO:0000313" key="2">
    <source>
        <dbReference type="Proteomes" id="UP000055048"/>
    </source>
</evidence>
<name>A0A0V0TSX2_9BILA</name>
<feature type="non-terminal residue" evidence="1">
    <location>
        <position position="1"/>
    </location>
</feature>
<sequence length="110" mass="12136">LDLPGMLEHSTDPITEVKPGIKIVFWTISVAVVKGWLTYRGDLSVSKSAGEAAVVTIYCHHKWKSAKGAREDHCHAQPSDSTTLTIVQKSYSEKSMFPFPKNIQSTSKTC</sequence>
<comment type="caution">
    <text evidence="1">The sequence shown here is derived from an EMBL/GenBank/DDBJ whole genome shotgun (WGS) entry which is preliminary data.</text>
</comment>
<reference evidence="1 2" key="1">
    <citation type="submission" date="2015-01" db="EMBL/GenBank/DDBJ databases">
        <title>Evolution of Trichinella species and genotypes.</title>
        <authorList>
            <person name="Korhonen P.K."/>
            <person name="Edoardo P."/>
            <person name="Giuseppe L.R."/>
            <person name="Gasser R.B."/>
        </authorList>
    </citation>
    <scope>NUCLEOTIDE SEQUENCE [LARGE SCALE GENOMIC DNA]</scope>
    <source>
        <strain evidence="1">ISS417</strain>
    </source>
</reference>
<protein>
    <submittedName>
        <fullName evidence="1">Uncharacterized protein</fullName>
    </submittedName>
</protein>
<evidence type="ECO:0000313" key="1">
    <source>
        <dbReference type="EMBL" id="KRX42095.1"/>
    </source>
</evidence>